<dbReference type="RefSeq" id="WP_271011776.1">
    <property type="nucleotide sequence ID" value="NZ_JAQIFT010000033.1"/>
</dbReference>
<proteinExistence type="predicted"/>
<evidence type="ECO:0000313" key="1">
    <source>
        <dbReference type="EMBL" id="MDA3731390.1"/>
    </source>
</evidence>
<protein>
    <submittedName>
        <fullName evidence="1">Uncharacterized protein</fullName>
    </submittedName>
</protein>
<comment type="caution">
    <text evidence="1">The sequence shown here is derived from an EMBL/GenBank/DDBJ whole genome shotgun (WGS) entry which is preliminary data.</text>
</comment>
<sequence>MIMFGNDSGLDTHAPFILDIHDNIDNELYIIVSLSTLGEKDSNLSDVVENKVLLDMLKESSPIEIDNNNIFEIIFEKYIIYQTLNESYCLHDEYEIGQGKYFVEIQRSHLLDQLEIFAPVCTADEDGEYYPYKPRHFRIISQNHILEVISDKQPIIRKVAK</sequence>
<gene>
    <name evidence="1" type="ORF">PBV87_07860</name>
</gene>
<reference evidence="1" key="1">
    <citation type="journal article" date="2023" name="Int. J. Syst. Evol. Microbiol.">
        <title>&lt;i&gt;Holtiella tumoricola&lt;/i&gt; gen. nov. sp. nov., isolated from a human clinical sample.</title>
        <authorList>
            <person name="Allen-Vercoe E."/>
            <person name="Daigneault M.C."/>
            <person name="Vancuren S.J."/>
            <person name="Cochrane K."/>
            <person name="O'Neal L.L."/>
            <person name="Sankaranarayanan K."/>
            <person name="Lawson P.A."/>
        </authorList>
    </citation>
    <scope>NUCLEOTIDE SEQUENCE</scope>
    <source>
        <strain evidence="1">CC70A</strain>
    </source>
</reference>
<keyword evidence="2" id="KW-1185">Reference proteome</keyword>
<dbReference type="Proteomes" id="UP001169242">
    <property type="component" value="Unassembled WGS sequence"/>
</dbReference>
<evidence type="ECO:0000313" key="2">
    <source>
        <dbReference type="Proteomes" id="UP001169242"/>
    </source>
</evidence>
<organism evidence="1 2">
    <name type="scientific">Holtiella tumoricola</name>
    <dbReference type="NCBI Taxonomy" id="3018743"/>
    <lineage>
        <taxon>Bacteria</taxon>
        <taxon>Bacillati</taxon>
        <taxon>Bacillota</taxon>
        <taxon>Clostridia</taxon>
        <taxon>Lachnospirales</taxon>
        <taxon>Cellulosilyticaceae</taxon>
        <taxon>Holtiella</taxon>
    </lineage>
</organism>
<dbReference type="AlphaFoldDB" id="A0AA42J0G5"/>
<accession>A0AA42J0G5</accession>
<dbReference type="EMBL" id="JAQIFT010000033">
    <property type="protein sequence ID" value="MDA3731390.1"/>
    <property type="molecule type" value="Genomic_DNA"/>
</dbReference>
<name>A0AA42J0G5_9FIRM</name>